<dbReference type="AlphaFoldDB" id="A0A177M696"/>
<evidence type="ECO:0000313" key="1">
    <source>
        <dbReference type="EMBL" id="OAI00570.1"/>
    </source>
</evidence>
<dbReference type="Proteomes" id="UP000078090">
    <property type="component" value="Unassembled WGS sequence"/>
</dbReference>
<name>A0A177M696_METMH</name>
<dbReference type="Gene3D" id="3.30.450.20">
    <property type="entry name" value="PAS domain"/>
    <property type="match status" value="1"/>
</dbReference>
<sequence>MNDFLQSHSTKLLGSMPVVKSFEGRLASLNDWWGKITLIGKINSHNVATTILDDMSRTQLKFGELQKQLTHNLLVENVQKLVLDNSSKAQVAIDLLIRNLFERTADVGFLATDDDIRVFLGSANVSTEQTQFIENRLREYVKKYSVYDEIIVFDTQGNVKAHLDKANPISYSNDPLLAATLKSDQDYVETFRYSDLQSERRHSLIYSCKITETDDKSSPVLGVLCLCFRFDDEMHSIFDGLLMSGDIGVLAIIDRDGQVIASSNEHLLPLNTGFNGDAGLRMLNYRRQDYIVNMRSTNGYQGFYGLGWRGQMMTGLGMAFGREERQLSRNSYTEIMHQASSFPRELREIHQASSDINTDLGLLVLNGQIASARKNATEFMPVLEAIRQIGSDITAIFNASVKSLQEVTVMSSHLNNAGFLASLAVDIMDRNLYERANDCRWWALTSAFRRGLANAELSFTEIRQISEILQYINALYTVYTNLYLYDSHGRVLAVSSPQQQMLVGVKLDESTGAAEALKHSDSQHYTVSAFDKTHLYGDRHTYIYNAAITDLEDSRKVLGGIGIVFDSEPQFESMLNDVLPCDKQGKVLAGCFGVFVQRNKTIIAVANNPALEIGDTLDVDAAFFELKIGHRSSEVIQLNGTSYIFGVAVSKGYREYKVQDGYLNDVIAMVFIPF</sequence>
<proteinExistence type="predicted"/>
<dbReference type="EMBL" id="LUUG01000097">
    <property type="protein sequence ID" value="OAI00570.1"/>
    <property type="molecule type" value="Genomic_DNA"/>
</dbReference>
<protein>
    <recommendedName>
        <fullName evidence="3">Cache domain-containing protein</fullName>
    </recommendedName>
</protein>
<gene>
    <name evidence="1" type="ORF">A1332_18655</name>
</gene>
<reference evidence="1 2" key="1">
    <citation type="submission" date="2016-03" db="EMBL/GenBank/DDBJ databases">
        <authorList>
            <person name="Ploux O."/>
        </authorList>
    </citation>
    <scope>NUCLEOTIDE SEQUENCE [LARGE SCALE GENOMIC DNA]</scope>
    <source>
        <strain evidence="1 2">R-45363</strain>
    </source>
</reference>
<dbReference type="RefSeq" id="WP_064009823.1">
    <property type="nucleotide sequence ID" value="NZ_LUUG01000097.1"/>
</dbReference>
<organism evidence="1 2">
    <name type="scientific">Methylomonas methanica</name>
    <dbReference type="NCBI Taxonomy" id="421"/>
    <lineage>
        <taxon>Bacteria</taxon>
        <taxon>Pseudomonadati</taxon>
        <taxon>Pseudomonadota</taxon>
        <taxon>Gammaproteobacteria</taxon>
        <taxon>Methylococcales</taxon>
        <taxon>Methylococcaceae</taxon>
        <taxon>Methylomonas</taxon>
    </lineage>
</organism>
<comment type="caution">
    <text evidence="1">The sequence shown here is derived from an EMBL/GenBank/DDBJ whole genome shotgun (WGS) entry which is preliminary data.</text>
</comment>
<evidence type="ECO:0008006" key="3">
    <source>
        <dbReference type="Google" id="ProtNLM"/>
    </source>
</evidence>
<accession>A0A177M696</accession>
<evidence type="ECO:0000313" key="2">
    <source>
        <dbReference type="Proteomes" id="UP000078090"/>
    </source>
</evidence>
<dbReference type="OrthoDB" id="9814866at2"/>